<proteinExistence type="predicted"/>
<sequence>MKPKFSFIYLNEILIVQPMSSSSQVLGLFLGLKGSSSSSSQSPLTKKIEKDISIVHLVQLYRQLQLCPAKQNFTVLILN</sequence>
<evidence type="ECO:0000313" key="1">
    <source>
        <dbReference type="EMBL" id="MBX54920.1"/>
    </source>
</evidence>
<protein>
    <submittedName>
        <fullName evidence="1">Uncharacterized protein</fullName>
    </submittedName>
</protein>
<dbReference type="AlphaFoldDB" id="A0A2P2PJJ7"/>
<name>A0A2P2PJJ7_RHIMU</name>
<dbReference type="EMBL" id="GGEC01074436">
    <property type="protein sequence ID" value="MBX54920.1"/>
    <property type="molecule type" value="Transcribed_RNA"/>
</dbReference>
<accession>A0A2P2PJJ7</accession>
<reference evidence="1" key="1">
    <citation type="submission" date="2018-02" db="EMBL/GenBank/DDBJ databases">
        <title>Rhizophora mucronata_Transcriptome.</title>
        <authorList>
            <person name="Meera S.P."/>
            <person name="Sreeshan A."/>
            <person name="Augustine A."/>
        </authorList>
    </citation>
    <scope>NUCLEOTIDE SEQUENCE</scope>
    <source>
        <tissue evidence="1">Leaf</tissue>
    </source>
</reference>
<organism evidence="1">
    <name type="scientific">Rhizophora mucronata</name>
    <name type="common">Asiatic mangrove</name>
    <dbReference type="NCBI Taxonomy" id="61149"/>
    <lineage>
        <taxon>Eukaryota</taxon>
        <taxon>Viridiplantae</taxon>
        <taxon>Streptophyta</taxon>
        <taxon>Embryophyta</taxon>
        <taxon>Tracheophyta</taxon>
        <taxon>Spermatophyta</taxon>
        <taxon>Magnoliopsida</taxon>
        <taxon>eudicotyledons</taxon>
        <taxon>Gunneridae</taxon>
        <taxon>Pentapetalae</taxon>
        <taxon>rosids</taxon>
        <taxon>fabids</taxon>
        <taxon>Malpighiales</taxon>
        <taxon>Rhizophoraceae</taxon>
        <taxon>Rhizophora</taxon>
    </lineage>
</organism>